<dbReference type="MGI" id="MGI:1261422">
    <property type="gene designation" value="Naga"/>
</dbReference>
<dbReference type="Proteomes" id="UP000000589">
    <property type="component" value="Chromosome 15"/>
</dbReference>
<dbReference type="AlphaFoldDB" id="A0A2R8VK50"/>
<accession>A0A2R8VK50</accession>
<dbReference type="Antibodypedia" id="275">
    <property type="antibodies" value="185 antibodies from 23 providers"/>
</dbReference>
<proteinExistence type="predicted"/>
<reference evidence="1 3" key="1">
    <citation type="journal article" date="2009" name="PLoS Biol.">
        <title>Lineage-specific biology revealed by a finished genome assembly of the mouse.</title>
        <authorList>
            <consortium name="Mouse Genome Sequencing Consortium"/>
            <person name="Church D.M."/>
            <person name="Goodstadt L."/>
            <person name="Hillier L.W."/>
            <person name="Zody M.C."/>
            <person name="Goldstein S."/>
            <person name="She X."/>
            <person name="Bult C.J."/>
            <person name="Agarwala R."/>
            <person name="Cherry J.L."/>
            <person name="DiCuccio M."/>
            <person name="Hlavina W."/>
            <person name="Kapustin Y."/>
            <person name="Meric P."/>
            <person name="Maglott D."/>
            <person name="Birtle Z."/>
            <person name="Marques A.C."/>
            <person name="Graves T."/>
            <person name="Zhou S."/>
            <person name="Teague B."/>
            <person name="Potamousis K."/>
            <person name="Churas C."/>
            <person name="Place M."/>
            <person name="Herschleb J."/>
            <person name="Runnheim R."/>
            <person name="Forrest D."/>
            <person name="Amos-Landgraf J."/>
            <person name="Schwartz D.C."/>
            <person name="Cheng Z."/>
            <person name="Lindblad-Toh K."/>
            <person name="Eichler E.E."/>
            <person name="Ponting C.P."/>
        </authorList>
    </citation>
    <scope>NUCLEOTIDE SEQUENCE [LARGE SCALE GENOMIC DNA]</scope>
    <source>
        <strain evidence="1 3">C57BL/6J</strain>
    </source>
</reference>
<keyword evidence="3" id="KW-1185">Reference proteome</keyword>
<reference evidence="1 3" key="2">
    <citation type="journal article" date="2011" name="PLoS Biol.">
        <title>Modernizing reference genome assemblies.</title>
        <authorList>
            <person name="Church D.M."/>
            <person name="Schneider V.A."/>
            <person name="Graves T."/>
            <person name="Auger K."/>
            <person name="Cunningham F."/>
            <person name="Bouk N."/>
            <person name="Chen H.C."/>
            <person name="Agarwala R."/>
            <person name="McLaren W.M."/>
            <person name="Ritchie G.R."/>
            <person name="Albracht D."/>
            <person name="Kremitzki M."/>
            <person name="Rock S."/>
            <person name="Kotkiewicz H."/>
            <person name="Kremitzki C."/>
            <person name="Wollam A."/>
            <person name="Trani L."/>
            <person name="Fulton L."/>
            <person name="Fulton R."/>
            <person name="Matthews L."/>
            <person name="Whitehead S."/>
            <person name="Chow W."/>
            <person name="Torrance J."/>
            <person name="Dunn M."/>
            <person name="Harden G."/>
            <person name="Threadgold G."/>
            <person name="Wood J."/>
            <person name="Collins J."/>
            <person name="Heath P."/>
            <person name="Griffiths G."/>
            <person name="Pelan S."/>
            <person name="Grafham D."/>
            <person name="Eichler E.E."/>
            <person name="Weinstock G."/>
            <person name="Mardis E.R."/>
            <person name="Wilson R.K."/>
            <person name="Howe K."/>
            <person name="Flicek P."/>
            <person name="Hubbard T."/>
        </authorList>
    </citation>
    <scope>NUCLEOTIDE SEQUENCE [LARGE SCALE GENOMIC DNA]</scope>
    <source>
        <strain evidence="1 3">C57BL/6J</strain>
    </source>
</reference>
<sequence>MLQKTVHLQGPGSMPGPAEAGAFLEAWNSWDSFLWPSGLCPYTALQISLGQPPEPPAGRVLMPTGLQPLTLLTQKSGFGIFKIKKRDLTPCQEFSESCD</sequence>
<reference evidence="1" key="4">
    <citation type="submission" date="2025-09" db="UniProtKB">
        <authorList>
            <consortium name="Ensembl"/>
        </authorList>
    </citation>
    <scope>IDENTIFICATION</scope>
    <source>
        <strain evidence="1">C57BL/6J</strain>
    </source>
</reference>
<evidence type="ECO:0000313" key="2">
    <source>
        <dbReference type="MGI" id="MGI:1261422"/>
    </source>
</evidence>
<gene>
    <name evidence="1 2" type="primary">Naga</name>
</gene>
<dbReference type="VEuPathDB" id="HostDB:ENSMUSG00000022453"/>
<evidence type="ECO:0000313" key="3">
    <source>
        <dbReference type="Proteomes" id="UP000000589"/>
    </source>
</evidence>
<dbReference type="GeneTree" id="ENSGT00390000008751"/>
<protein>
    <submittedName>
        <fullName evidence="1">N-acetyl galactosaminidase, alpha</fullName>
    </submittedName>
</protein>
<reference evidence="1" key="3">
    <citation type="submission" date="2025-08" db="UniProtKB">
        <authorList>
            <consortium name="Ensembl"/>
        </authorList>
    </citation>
    <scope>IDENTIFICATION</scope>
    <source>
        <strain evidence="1">C57BL/6J</strain>
    </source>
</reference>
<dbReference type="Ensembl" id="ENSMUST00000229733.2">
    <property type="protein sequence ID" value="ENSMUSP00000155238.2"/>
    <property type="gene ID" value="ENSMUSG00000022453.9"/>
</dbReference>
<dbReference type="Bgee" id="ENSMUSG00000022453">
    <property type="expression patterns" value="Expressed in islet of Langerhans and 243 other cell types or tissues"/>
</dbReference>
<dbReference type="ExpressionAtlas" id="A0A2R8VK50">
    <property type="expression patterns" value="baseline and differential"/>
</dbReference>
<name>A0A2R8VK50_MOUSE</name>
<organism evidence="1 3">
    <name type="scientific">Mus musculus</name>
    <name type="common">Mouse</name>
    <dbReference type="NCBI Taxonomy" id="10090"/>
    <lineage>
        <taxon>Eukaryota</taxon>
        <taxon>Metazoa</taxon>
        <taxon>Chordata</taxon>
        <taxon>Craniata</taxon>
        <taxon>Vertebrata</taxon>
        <taxon>Euteleostomi</taxon>
        <taxon>Mammalia</taxon>
        <taxon>Eutheria</taxon>
        <taxon>Euarchontoglires</taxon>
        <taxon>Glires</taxon>
        <taxon>Rodentia</taxon>
        <taxon>Myomorpha</taxon>
        <taxon>Muroidea</taxon>
        <taxon>Muridae</taxon>
        <taxon>Murinae</taxon>
        <taxon>Mus</taxon>
        <taxon>Mus</taxon>
    </lineage>
</organism>
<evidence type="ECO:0000313" key="1">
    <source>
        <dbReference type="Ensembl" id="ENSMUSP00000155238.2"/>
    </source>
</evidence>
<dbReference type="AGR" id="MGI:1261422"/>